<evidence type="ECO:0000313" key="2">
    <source>
        <dbReference type="EMBL" id="OHX67252.1"/>
    </source>
</evidence>
<accession>A0A1S1Z1Y7</accession>
<dbReference type="InterPro" id="IPR019847">
    <property type="entry name" value="Gliding_motility_assoc_GldN"/>
</dbReference>
<keyword evidence="1" id="KW-0732">Signal</keyword>
<dbReference type="STRING" id="915059.NH26_13315"/>
<proteinExistence type="predicted"/>
<reference evidence="2 3" key="1">
    <citation type="journal article" date="2012" name="Int. J. Syst. Evol. Microbiol.">
        <title>Flammeovirga pacifica sp. nov., isolated from deep-sea sediment.</title>
        <authorList>
            <person name="Xu H."/>
            <person name="Fu Y."/>
            <person name="Yang N."/>
            <person name="Ding Z."/>
            <person name="Lai Q."/>
            <person name="Zeng R."/>
        </authorList>
    </citation>
    <scope>NUCLEOTIDE SEQUENCE [LARGE SCALE GENOMIC DNA]</scope>
    <source>
        <strain evidence="3">DSM 24597 / LMG 26175 / WPAGA1</strain>
    </source>
</reference>
<dbReference type="NCBIfam" id="TIGR03523">
    <property type="entry name" value="GldN"/>
    <property type="match status" value="1"/>
</dbReference>
<keyword evidence="3" id="KW-1185">Reference proteome</keyword>
<sequence>MKNINRFKILFLSLILAVTVQVNAQMADTLSNPHSMMNIQNYEMMWKKSLWYRVNLGTKINNGFFARNHEVTRVIIDAVKNDKIIPYSSDSLDIRITKEDFLKRLIIPQTVNSEDEYEDDDAAWGDVNGITIKKNDGQKPGDEYDPTRLWVIELKVDRIFDKRRSKMYNDLVAVNLIIPAQENPKGIDIVLGSFSFRELNDKVFHAKAEDGSLVNDPDAIWYNGVNPAQHRNLGEAFALELWDGRLIKFENPQDNSIIMMYGNDRRSLYQSQEAVYKLMEYEALLWEY</sequence>
<name>A0A1S1Z1Y7_FLAPC</name>
<dbReference type="Proteomes" id="UP000179797">
    <property type="component" value="Unassembled WGS sequence"/>
</dbReference>
<protein>
    <recommendedName>
        <fullName evidence="4">Gliding motility protein GldN</fullName>
    </recommendedName>
</protein>
<evidence type="ECO:0000313" key="3">
    <source>
        <dbReference type="Proteomes" id="UP000179797"/>
    </source>
</evidence>
<gene>
    <name evidence="2" type="ORF">NH26_13315</name>
</gene>
<organism evidence="2 3">
    <name type="scientific">Flammeovirga pacifica</name>
    <dbReference type="NCBI Taxonomy" id="915059"/>
    <lineage>
        <taxon>Bacteria</taxon>
        <taxon>Pseudomonadati</taxon>
        <taxon>Bacteroidota</taxon>
        <taxon>Cytophagia</taxon>
        <taxon>Cytophagales</taxon>
        <taxon>Flammeovirgaceae</taxon>
        <taxon>Flammeovirga</taxon>
    </lineage>
</organism>
<dbReference type="AlphaFoldDB" id="A0A1S1Z1Y7"/>
<feature type="chain" id="PRO_5010338538" description="Gliding motility protein GldN" evidence="1">
    <location>
        <begin position="25"/>
        <end position="288"/>
    </location>
</feature>
<dbReference type="Pfam" id="PF19841">
    <property type="entry name" value="GldN"/>
    <property type="match status" value="1"/>
</dbReference>
<evidence type="ECO:0000256" key="1">
    <source>
        <dbReference type="SAM" id="SignalP"/>
    </source>
</evidence>
<dbReference type="EMBL" id="JRYR02000001">
    <property type="protein sequence ID" value="OHX67252.1"/>
    <property type="molecule type" value="Genomic_DNA"/>
</dbReference>
<comment type="caution">
    <text evidence="2">The sequence shown here is derived from an EMBL/GenBank/DDBJ whole genome shotgun (WGS) entry which is preliminary data.</text>
</comment>
<feature type="signal peptide" evidence="1">
    <location>
        <begin position="1"/>
        <end position="24"/>
    </location>
</feature>
<evidence type="ECO:0008006" key="4">
    <source>
        <dbReference type="Google" id="ProtNLM"/>
    </source>
</evidence>